<feature type="compositionally biased region" description="Acidic residues" evidence="11">
    <location>
        <begin position="427"/>
        <end position="443"/>
    </location>
</feature>
<comment type="subcellular location">
    <subcellularLocation>
        <location evidence="1">Nucleus</location>
        <location evidence="1">Nucleolus</location>
    </subcellularLocation>
</comment>
<keyword evidence="14" id="KW-1185">Reference proteome</keyword>
<keyword evidence="3" id="KW-0597">Phosphoprotein</keyword>
<feature type="region of interest" description="Disordered" evidence="11">
    <location>
        <begin position="1132"/>
        <end position="1195"/>
    </location>
</feature>
<dbReference type="InterPro" id="IPR007034">
    <property type="entry name" value="BMS1_TSR1_C"/>
</dbReference>
<dbReference type="InterPro" id="IPR039761">
    <property type="entry name" value="Bms1/Tsr1"/>
</dbReference>
<feature type="compositionally biased region" description="Basic and acidic residues" evidence="11">
    <location>
        <begin position="633"/>
        <end position="642"/>
    </location>
</feature>
<name>A0A1B2J8N7_PICPA</name>
<evidence type="ECO:0000256" key="6">
    <source>
        <dbReference type="ARBA" id="ARBA00022840"/>
    </source>
</evidence>
<dbReference type="GO" id="GO:0000479">
    <property type="term" value="P:endonucleolytic cleavage of tricistronic rRNA transcript (SSU-rRNA, 5.8S rRNA, LSU-rRNA)"/>
    <property type="evidence" value="ECO:0007669"/>
    <property type="project" value="TreeGrafter"/>
</dbReference>
<feature type="compositionally biased region" description="Acidic residues" evidence="11">
    <location>
        <begin position="467"/>
        <end position="481"/>
    </location>
</feature>
<dbReference type="PANTHER" id="PTHR12858">
    <property type="entry name" value="RIBOSOME BIOGENESIS PROTEIN"/>
    <property type="match status" value="1"/>
</dbReference>
<keyword evidence="5" id="KW-0378">Hydrolase</keyword>
<sequence length="1195" mass="136721">MDPQQSNKSHRGAAKKDGHKKKLHTQGYNAKAFAVSAPGKLQKMAMRSSEMNEKRLHVPMVNRTPDDDPPPVIIAVVGPPGTGKSTLIRSLVKRLTKTTMTDITGPVTLVSGKRRRLTFIEISNDMNSMIDIAKVADLVLLMVDGNFGLEMETMEFLNIAQHHGMPRVIGIATHLDLFKSQSTLRTSKKKLKHRFWSEVYPGAKLFYLSGVLNGRYPDRETLNLTRFISVMKFRPLKWRNEHPYLMVDRMIDLTHPREIEKNRKIDRTVALYGYLHGTPLQPNNARVHIPGAGDFTVASVEKLPDPCPTPYYEQKLDEIEREAVKEAAANGETVQPRRRGRKRLEDKQKIIYAPMSDVHGVLIDRDAVYIEMGNQESFKKGEESGLGEQLVTDLQSIDKDFQDQLNGAAGVQLFSGSTALEKVENKENEEDDEDYESEDEEEFDPKSKSNTGRSQLRKPRVYNSASNEEETLDLDNIDEDAYDPKVYDQDNENGTVEFGFDKNYLKTDEKLEFASDSELEDNEDWQGMASKLTGSVQRKWDINRLIYLNNIDPADVIARWKSEEAELDNEDSSEPDIEQEEAFFQKKDVQGSSEDLDTSQLKFAPLEALKSKWVKTDPLDTLKKRFFKSPKQKISENNKNVDIDDDDEDEVYGDFEDLEAENTNNENEDQIENEGKDINGSVKGDDFADFEAEEEKDEDDEDSSEEESEVEGTEELTLEEKRQLNAKKKEKLRQQFEDEEGENFLEEGQEDHDTWYEFQKAKMAKQLEINKSELEELDEQTRLHIEGYRAGSYVKLTFKNVPMEFVENFNPIYPVIIGGLLQTEEKFGYLNVRIRRHRWHKKILKTNDPLVLSLGWRRFQTLPIYTTTDSRTRTRMLKYTPEHAYCGATFYGPLVAPNTTFCGVQVVSNSATTGSFRIAATGVVEDLNADVEIVKKLKLVGYPYKVFKNTAFIKDMFSSALEVAKFEGASIKTVSGIRGEIKRALSKPDGYFRAAFEDKIQMSDIVFLRTWYPVQAKKFYNPVTSLLLKDKTEWKGMRLTGQVRHENNVPVPAAKNSAYKKIDRQELEFMPVKIPKALQAELPFADQIPVPRPKKQDDLVNVTRKRAVILDDEEKKAVALLEKISTLKKAKEAKIAEKRRTNYEEKLKKLAKEEEIKSDKDKQRKKDFFSKEGKKRSSGGESQSGARNGGKKRRN</sequence>
<feature type="region of interest" description="Disordered" evidence="11">
    <location>
        <begin position="420"/>
        <end position="501"/>
    </location>
</feature>
<dbReference type="EMBL" id="CP014584">
    <property type="protein sequence ID" value="ANZ74419.1"/>
    <property type="molecule type" value="Genomic_DNA"/>
</dbReference>
<keyword evidence="7" id="KW-0342">GTP-binding</keyword>
<feature type="region of interest" description="Disordered" evidence="11">
    <location>
        <begin position="632"/>
        <end position="722"/>
    </location>
</feature>
<evidence type="ECO:0000313" key="13">
    <source>
        <dbReference type="EMBL" id="ANZ74419.1"/>
    </source>
</evidence>
<feature type="compositionally biased region" description="Acidic residues" evidence="11">
    <location>
        <begin position="687"/>
        <end position="717"/>
    </location>
</feature>
<feature type="compositionally biased region" description="Basic and acidic residues" evidence="11">
    <location>
        <begin position="1132"/>
        <end position="1172"/>
    </location>
</feature>
<dbReference type="SUPFAM" id="SSF52540">
    <property type="entry name" value="P-loop containing nucleoside triphosphate hydrolases"/>
    <property type="match status" value="1"/>
</dbReference>
<dbReference type="InterPro" id="IPR037875">
    <property type="entry name" value="Bms1_N"/>
</dbReference>
<dbReference type="GO" id="GO:0005654">
    <property type="term" value="C:nucleoplasm"/>
    <property type="evidence" value="ECO:0007669"/>
    <property type="project" value="UniProtKB-ARBA"/>
</dbReference>
<evidence type="ECO:0000256" key="4">
    <source>
        <dbReference type="ARBA" id="ARBA00022741"/>
    </source>
</evidence>
<dbReference type="GO" id="GO:0000462">
    <property type="term" value="P:maturation of SSU-rRNA from tricistronic rRNA transcript (SSU-rRNA, 5.8S rRNA, LSU-rRNA)"/>
    <property type="evidence" value="ECO:0007669"/>
    <property type="project" value="TreeGrafter"/>
</dbReference>
<dbReference type="AlphaFoldDB" id="A0A1B2J8N7"/>
<dbReference type="Pfam" id="PF08142">
    <property type="entry name" value="AARP2CN"/>
    <property type="match status" value="1"/>
</dbReference>
<dbReference type="Pfam" id="PF04950">
    <property type="entry name" value="RIBIOP_C"/>
    <property type="match status" value="1"/>
</dbReference>
<dbReference type="PANTHER" id="PTHR12858:SF2">
    <property type="entry name" value="RIBOSOME BIOGENESIS PROTEIN BMS1 HOMOLOG"/>
    <property type="match status" value="1"/>
</dbReference>
<dbReference type="SMART" id="SM01362">
    <property type="entry name" value="DUF663"/>
    <property type="match status" value="1"/>
</dbReference>
<evidence type="ECO:0000256" key="2">
    <source>
        <dbReference type="ARBA" id="ARBA00022517"/>
    </source>
</evidence>
<dbReference type="PROSITE" id="PS51714">
    <property type="entry name" value="G_BMS1"/>
    <property type="match status" value="1"/>
</dbReference>
<keyword evidence="6" id="KW-0067">ATP-binding</keyword>
<evidence type="ECO:0000313" key="14">
    <source>
        <dbReference type="Proteomes" id="UP000094565"/>
    </source>
</evidence>
<dbReference type="Gene3D" id="3.40.50.300">
    <property type="entry name" value="P-loop containing nucleotide triphosphate hydrolases"/>
    <property type="match status" value="1"/>
</dbReference>
<evidence type="ECO:0000256" key="3">
    <source>
        <dbReference type="ARBA" id="ARBA00022553"/>
    </source>
</evidence>
<feature type="compositionally biased region" description="Acidic residues" evidence="11">
    <location>
        <begin position="565"/>
        <end position="581"/>
    </location>
</feature>
<feature type="compositionally biased region" description="Basic residues" evidence="11">
    <location>
        <begin position="8"/>
        <end position="24"/>
    </location>
</feature>
<evidence type="ECO:0000256" key="7">
    <source>
        <dbReference type="ARBA" id="ARBA00023134"/>
    </source>
</evidence>
<keyword evidence="2" id="KW-0690">Ribosome biogenesis</keyword>
<evidence type="ECO:0000256" key="1">
    <source>
        <dbReference type="ARBA" id="ARBA00004604"/>
    </source>
</evidence>
<dbReference type="GO" id="GO:0005525">
    <property type="term" value="F:GTP binding"/>
    <property type="evidence" value="ECO:0007669"/>
    <property type="project" value="UniProtKB-KW"/>
</dbReference>
<dbReference type="CDD" id="cd01882">
    <property type="entry name" value="BMS1"/>
    <property type="match status" value="1"/>
</dbReference>
<dbReference type="OrthoDB" id="10260897at2759"/>
<feature type="compositionally biased region" description="Acidic residues" evidence="11">
    <location>
        <begin position="643"/>
        <end position="672"/>
    </location>
</feature>
<dbReference type="Proteomes" id="UP000094565">
    <property type="component" value="Chromosome 1"/>
</dbReference>
<dbReference type="SMART" id="SM00785">
    <property type="entry name" value="AARP2CN"/>
    <property type="match status" value="1"/>
</dbReference>
<feature type="region of interest" description="Disordered" evidence="11">
    <location>
        <begin position="564"/>
        <end position="596"/>
    </location>
</feature>
<dbReference type="GO" id="GO:0034511">
    <property type="term" value="F:U3 snoRNA binding"/>
    <property type="evidence" value="ECO:0007669"/>
    <property type="project" value="TreeGrafter"/>
</dbReference>
<evidence type="ECO:0000256" key="8">
    <source>
        <dbReference type="ARBA" id="ARBA00023242"/>
    </source>
</evidence>
<dbReference type="GO" id="GO:0003924">
    <property type="term" value="F:GTPase activity"/>
    <property type="evidence" value="ECO:0007669"/>
    <property type="project" value="TreeGrafter"/>
</dbReference>
<comment type="similarity">
    <text evidence="10">Belongs to the TRAFAC class translation factor GTPase superfamily. Bms1-like GTPase family. BMS1 subfamily.</text>
</comment>
<dbReference type="InterPro" id="IPR027417">
    <property type="entry name" value="P-loop_NTPase"/>
</dbReference>
<feature type="region of interest" description="Disordered" evidence="11">
    <location>
        <begin position="1"/>
        <end position="28"/>
    </location>
</feature>
<accession>A0A1B2J8N7</accession>
<reference evidence="13 14" key="1">
    <citation type="submission" date="2016-02" db="EMBL/GenBank/DDBJ databases">
        <title>Comparative genomic and transcriptomic foundation for Pichia pastoris.</title>
        <authorList>
            <person name="Love K.R."/>
            <person name="Shah K.A."/>
            <person name="Whittaker C.A."/>
            <person name="Wu J."/>
            <person name="Bartlett M.C."/>
            <person name="Ma D."/>
            <person name="Leeson R.L."/>
            <person name="Priest M."/>
            <person name="Young S.K."/>
            <person name="Love J.C."/>
        </authorList>
    </citation>
    <scope>NUCLEOTIDE SEQUENCE [LARGE SCALE GENOMIC DNA]</scope>
    <source>
        <strain evidence="13 14">ATCC 28485</strain>
    </source>
</reference>
<dbReference type="FunFam" id="3.40.50.300:FF:000105">
    <property type="entry name" value="BMS1 ribosome biogenesis factor"/>
    <property type="match status" value="1"/>
</dbReference>
<comment type="catalytic activity">
    <reaction evidence="9">
        <text>GTP + H2O = GDP + phosphate + H(+)</text>
        <dbReference type="Rhea" id="RHEA:19669"/>
        <dbReference type="ChEBI" id="CHEBI:15377"/>
        <dbReference type="ChEBI" id="CHEBI:15378"/>
        <dbReference type="ChEBI" id="CHEBI:37565"/>
        <dbReference type="ChEBI" id="CHEBI:43474"/>
        <dbReference type="ChEBI" id="CHEBI:58189"/>
    </reaction>
    <physiologicalReaction direction="left-to-right" evidence="9">
        <dbReference type="Rhea" id="RHEA:19670"/>
    </physiologicalReaction>
</comment>
<keyword evidence="8" id="KW-0539">Nucleus</keyword>
<evidence type="ECO:0000259" key="12">
    <source>
        <dbReference type="PROSITE" id="PS51714"/>
    </source>
</evidence>
<evidence type="ECO:0000256" key="5">
    <source>
        <dbReference type="ARBA" id="ARBA00022801"/>
    </source>
</evidence>
<evidence type="ECO:0000256" key="9">
    <source>
        <dbReference type="ARBA" id="ARBA00049117"/>
    </source>
</evidence>
<feature type="domain" description="Bms1-type G" evidence="12">
    <location>
        <begin position="70"/>
        <end position="234"/>
    </location>
</feature>
<dbReference type="GO" id="GO:0032040">
    <property type="term" value="C:small-subunit processome"/>
    <property type="evidence" value="ECO:0007669"/>
    <property type="project" value="UniProtKB-ARBA"/>
</dbReference>
<proteinExistence type="inferred from homology"/>
<protein>
    <submittedName>
        <fullName evidence="13">BA75_01362T0</fullName>
    </submittedName>
</protein>
<organism evidence="13 14">
    <name type="scientific">Komagataella pastoris</name>
    <name type="common">Yeast</name>
    <name type="synonym">Pichia pastoris</name>
    <dbReference type="NCBI Taxonomy" id="4922"/>
    <lineage>
        <taxon>Eukaryota</taxon>
        <taxon>Fungi</taxon>
        <taxon>Dikarya</taxon>
        <taxon>Ascomycota</taxon>
        <taxon>Saccharomycotina</taxon>
        <taxon>Pichiomycetes</taxon>
        <taxon>Pichiales</taxon>
        <taxon>Pichiaceae</taxon>
        <taxon>Komagataella</taxon>
    </lineage>
</organism>
<gene>
    <name evidence="13" type="primary">BMS1</name>
    <name evidence="13" type="ORF">ATY40_BA7501362</name>
</gene>
<dbReference type="GO" id="GO:0005524">
    <property type="term" value="F:ATP binding"/>
    <property type="evidence" value="ECO:0007669"/>
    <property type="project" value="UniProtKB-KW"/>
</dbReference>
<dbReference type="GO" id="GO:0030686">
    <property type="term" value="C:90S preribosome"/>
    <property type="evidence" value="ECO:0007669"/>
    <property type="project" value="TreeGrafter"/>
</dbReference>
<keyword evidence="4" id="KW-0547">Nucleotide-binding</keyword>
<evidence type="ECO:0000256" key="10">
    <source>
        <dbReference type="ARBA" id="ARBA00061391"/>
    </source>
</evidence>
<evidence type="ECO:0000256" key="11">
    <source>
        <dbReference type="SAM" id="MobiDB-lite"/>
    </source>
</evidence>
<dbReference type="InterPro" id="IPR012948">
    <property type="entry name" value="AARP2CN"/>
</dbReference>
<dbReference type="InterPro" id="IPR030387">
    <property type="entry name" value="G_Bms1/Tsr1_dom"/>
</dbReference>